<comment type="caution">
    <text evidence="1">The sequence shown here is derived from an EMBL/GenBank/DDBJ whole genome shotgun (WGS) entry which is preliminary data.</text>
</comment>
<dbReference type="RefSeq" id="WP_221532172.1">
    <property type="nucleotide sequence ID" value="NZ_JAIGYP010000006.1"/>
</dbReference>
<dbReference type="Proteomes" id="UP000700059">
    <property type="component" value="Unassembled WGS sequence"/>
</dbReference>
<keyword evidence="2" id="KW-1185">Reference proteome</keyword>
<organism evidence="1 2">
    <name type="scientific">Helicobacter turcicus</name>
    <dbReference type="NCBI Taxonomy" id="2867412"/>
    <lineage>
        <taxon>Bacteria</taxon>
        <taxon>Pseudomonadati</taxon>
        <taxon>Campylobacterota</taxon>
        <taxon>Epsilonproteobacteria</taxon>
        <taxon>Campylobacterales</taxon>
        <taxon>Helicobacteraceae</taxon>
        <taxon>Helicobacter</taxon>
    </lineage>
</organism>
<accession>A0ABS7JNC2</accession>
<gene>
    <name evidence="1" type="ORF">K4G57_05485</name>
</gene>
<evidence type="ECO:0008006" key="3">
    <source>
        <dbReference type="Google" id="ProtNLM"/>
    </source>
</evidence>
<name>A0ABS7JNC2_9HELI</name>
<proteinExistence type="predicted"/>
<dbReference type="EMBL" id="JAIGYQ010000006">
    <property type="protein sequence ID" value="MBX7490914.1"/>
    <property type="molecule type" value="Genomic_DNA"/>
</dbReference>
<protein>
    <recommendedName>
        <fullName evidence="3">RCK N-terminal domain-containing protein</fullName>
    </recommendedName>
</protein>
<reference evidence="1 2" key="1">
    <citation type="submission" date="2021-08" db="EMBL/GenBank/DDBJ databases">
        <title>Helicobacter spp. isolated from feces of Anatolian Ground Squirrel (Spermophilus xanthoprymnus) in Turkey.</title>
        <authorList>
            <person name="Aydin F."/>
            <person name="Abay S."/>
            <person name="Kayman T."/>
            <person name="Karakaya E."/>
            <person name="Saticioglu I.B."/>
        </authorList>
    </citation>
    <scope>NUCLEOTIDE SEQUENCE [LARGE SCALE GENOMIC DNA]</scope>
    <source>
        <strain evidence="1 2">Faydin-H70</strain>
    </source>
</reference>
<evidence type="ECO:0000313" key="1">
    <source>
        <dbReference type="EMBL" id="MBX7490914.1"/>
    </source>
</evidence>
<sequence>MLILNHPLITPLNLVFAKEKEKIQNSLPNDFLILTNRDSTKLLHLAKYCQDNHLSFSAIPTNTTEALLLINLNVRFLLTNNLEFAKHLQKLAETYLFDAKILLCITQEKQIDSVAEHGIDGVIFAKL</sequence>
<evidence type="ECO:0000313" key="2">
    <source>
        <dbReference type="Proteomes" id="UP000700059"/>
    </source>
</evidence>